<feature type="compositionally biased region" description="Low complexity" evidence="1">
    <location>
        <begin position="36"/>
        <end position="47"/>
    </location>
</feature>
<dbReference type="AlphaFoldDB" id="F2DCQ6"/>
<accession>F2DCQ6</accession>
<feature type="compositionally biased region" description="Low complexity" evidence="1">
    <location>
        <begin position="61"/>
        <end position="70"/>
    </location>
</feature>
<feature type="region of interest" description="Disordered" evidence="1">
    <location>
        <begin position="36"/>
        <end position="80"/>
    </location>
</feature>
<sequence length="185" mass="20045">MEGALVTSNFSMADLYPAKANAAHAPRSRRLSYISPAASSAAAPNPSYRRKKSTSPPPPSAAATATVLTSPPKPVEQQETEEHLVAPNILSIEHTLERMELIHASVELVRINLRTGNVTRTPLAAANLDFGVINPACLARPGHRRRGAASIPRPLRLPRPVRQAGRAPVTAPMIIRFRYTSTFYV</sequence>
<evidence type="ECO:0000256" key="1">
    <source>
        <dbReference type="SAM" id="MobiDB-lite"/>
    </source>
</evidence>
<proteinExistence type="evidence at transcript level"/>
<protein>
    <submittedName>
        <fullName evidence="2">Predicted protein</fullName>
    </submittedName>
</protein>
<evidence type="ECO:0000313" key="2">
    <source>
        <dbReference type="EMBL" id="BAJ92877.1"/>
    </source>
</evidence>
<reference evidence="2" key="1">
    <citation type="journal article" date="2011" name="Plant Physiol.">
        <title>Comprehensive sequence analysis of 24,783 barley full-length cDNAs derived from 12 clone libraries.</title>
        <authorList>
            <person name="Matsumoto T."/>
            <person name="Tanaka T."/>
            <person name="Sakai H."/>
            <person name="Amano N."/>
            <person name="Kanamori H."/>
            <person name="Kurita K."/>
            <person name="Kikuta A."/>
            <person name="Kamiya K."/>
            <person name="Yamamoto M."/>
            <person name="Ikawa H."/>
            <person name="Fujii N."/>
            <person name="Hori K."/>
            <person name="Itoh T."/>
            <person name="Sato K."/>
        </authorList>
    </citation>
    <scope>NUCLEOTIDE SEQUENCE</scope>
    <source>
        <tissue evidence="2">Shoot</tissue>
    </source>
</reference>
<organism evidence="2">
    <name type="scientific">Hordeum vulgare subsp. vulgare</name>
    <name type="common">Domesticated barley</name>
    <dbReference type="NCBI Taxonomy" id="112509"/>
    <lineage>
        <taxon>Eukaryota</taxon>
        <taxon>Viridiplantae</taxon>
        <taxon>Streptophyta</taxon>
        <taxon>Embryophyta</taxon>
        <taxon>Tracheophyta</taxon>
        <taxon>Spermatophyta</taxon>
        <taxon>Magnoliopsida</taxon>
        <taxon>Liliopsida</taxon>
        <taxon>Poales</taxon>
        <taxon>Poaceae</taxon>
        <taxon>BOP clade</taxon>
        <taxon>Pooideae</taxon>
        <taxon>Triticodae</taxon>
        <taxon>Triticeae</taxon>
        <taxon>Hordeinae</taxon>
        <taxon>Hordeum</taxon>
    </lineage>
</organism>
<dbReference type="EMBL" id="AK361673">
    <property type="protein sequence ID" value="BAJ92877.1"/>
    <property type="molecule type" value="mRNA"/>
</dbReference>
<dbReference type="HOGENOM" id="CLU_1463311_0_0_1"/>
<name>F2DCQ6_HORVV</name>
<dbReference type="ExpressionAtlas" id="F2DCQ6">
    <property type="expression patterns" value="baseline and differential"/>
</dbReference>